<gene>
    <name evidence="2" type="ORF">C7446_3245</name>
</gene>
<keyword evidence="1" id="KW-0812">Transmembrane</keyword>
<comment type="caution">
    <text evidence="2">The sequence shown here is derived from an EMBL/GenBank/DDBJ whole genome shotgun (WGS) entry which is preliminary data.</text>
</comment>
<dbReference type="EMBL" id="RBIN01000012">
    <property type="protein sequence ID" value="RKQ95730.1"/>
    <property type="molecule type" value="Genomic_DNA"/>
</dbReference>
<evidence type="ECO:0000313" key="2">
    <source>
        <dbReference type="EMBL" id="RKQ95730.1"/>
    </source>
</evidence>
<keyword evidence="1" id="KW-0472">Membrane</keyword>
<organism evidence="2 3">
    <name type="scientific">Kushneria sinocarnis</name>
    <dbReference type="NCBI Taxonomy" id="595502"/>
    <lineage>
        <taxon>Bacteria</taxon>
        <taxon>Pseudomonadati</taxon>
        <taxon>Pseudomonadota</taxon>
        <taxon>Gammaproteobacteria</taxon>
        <taxon>Oceanospirillales</taxon>
        <taxon>Halomonadaceae</taxon>
        <taxon>Kushneria</taxon>
    </lineage>
</organism>
<dbReference type="Proteomes" id="UP000281975">
    <property type="component" value="Unassembled WGS sequence"/>
</dbReference>
<dbReference type="RefSeq" id="WP_121174117.1">
    <property type="nucleotide sequence ID" value="NZ_RBIN01000012.1"/>
</dbReference>
<dbReference type="AlphaFoldDB" id="A0A420WSI9"/>
<proteinExistence type="predicted"/>
<keyword evidence="1" id="KW-1133">Transmembrane helix</keyword>
<keyword evidence="3" id="KW-1185">Reference proteome</keyword>
<evidence type="ECO:0000313" key="3">
    <source>
        <dbReference type="Proteomes" id="UP000281975"/>
    </source>
</evidence>
<reference evidence="2 3" key="1">
    <citation type="submission" date="2018-10" db="EMBL/GenBank/DDBJ databases">
        <title>Genomic Encyclopedia of Type Strains, Phase IV (KMG-IV): sequencing the most valuable type-strain genomes for metagenomic binning, comparative biology and taxonomic classification.</title>
        <authorList>
            <person name="Goeker M."/>
        </authorList>
    </citation>
    <scope>NUCLEOTIDE SEQUENCE [LARGE SCALE GENOMIC DNA]</scope>
    <source>
        <strain evidence="2 3">DSM 23229</strain>
    </source>
</reference>
<name>A0A420WSI9_9GAMM</name>
<sequence>MFAWPVSLWEWITANAAVFSGIVSFGMLLIWGIYLQLLLHNFRMQQSPRIVINRGRGRDVNSLCLISNMSVQAIFVEAVVARLETSHGTWFSDVTDVLDQQGESSSRDIGSGEHQLARVTRQGPLKSGEYMEAGMFGDMLQQVAHEQGIQLDEDYKSGEEQLELRSLEIGLIAVFGSENGPIGARRVFDLELDDNHRLLLKPRDLTTKQLRSRRARKEIKRWQKVLR</sequence>
<evidence type="ECO:0000256" key="1">
    <source>
        <dbReference type="SAM" id="Phobius"/>
    </source>
</evidence>
<protein>
    <submittedName>
        <fullName evidence="2">Uncharacterized protein</fullName>
    </submittedName>
</protein>
<accession>A0A420WSI9</accession>
<feature type="transmembrane region" description="Helical" evidence="1">
    <location>
        <begin position="12"/>
        <end position="39"/>
    </location>
</feature>
<dbReference type="OrthoDB" id="6181469at2"/>